<evidence type="ECO:0000313" key="3">
    <source>
        <dbReference type="Proteomes" id="UP001291926"/>
    </source>
</evidence>
<feature type="compositionally biased region" description="Polar residues" evidence="1">
    <location>
        <begin position="369"/>
        <end position="378"/>
    </location>
</feature>
<comment type="caution">
    <text evidence="2">The sequence shown here is derived from an EMBL/GenBank/DDBJ whole genome shotgun (WGS) entry which is preliminary data.</text>
</comment>
<dbReference type="EMBL" id="JAYDYQ010002688">
    <property type="protein sequence ID" value="KAK4477762.1"/>
    <property type="molecule type" value="Genomic_DNA"/>
</dbReference>
<evidence type="ECO:0000313" key="2">
    <source>
        <dbReference type="EMBL" id="KAK4477762.1"/>
    </source>
</evidence>
<dbReference type="PANTHER" id="PTHR33199:SF6">
    <property type="entry name" value="MACPF DOMAIN PROTEIN"/>
    <property type="match status" value="1"/>
</dbReference>
<sequence>MANSSSSSRKETALRLRAAAEEVVQCIGLGYDLTLDLRLKYCKKQQITKEDSRLIAMDVDHVRDIAVPGVFWSKTYQNRSTVIKASECGSALTFQFAFATEQCHRKIDCPKNLTCPNGKKDESQPNDSELGPSWLVEKIQKPDYGEWLQLQRQRGRTRPQGKPLKEKSTGGSQNRFSGLVHFDEKETDNPNKEDNKQQEEREKGLQFQSQNTKLVKGKKSTDGGARKSSILKESGGPLILTKSKSEIVGENQTVGNIGPSNGPANESEENKNPNLSKNIGPVGGEVGSLTSASVGFKNTKEAQLGKGPVNERVQSKANLPTILQSSDNLKKGNNGSDQQEIHPHMAELQTGGDSTPPPLVPARPPHSISPGNLTHNYEASTTLNNTGGNPDNRCIRNMEIELLADVDMIEDDMGTGSPNWSTDKSNFDDKVSNIFALIAIKPPIEELHQFLEFQLPRQWAPVFGDVPYGPDRKQQGSASLQFSLMGPKLYVNTNEV</sequence>
<accession>A0ABR0CKW3</accession>
<keyword evidence="3" id="KW-1185">Reference proteome</keyword>
<dbReference type="PANTHER" id="PTHR33199">
    <property type="entry name" value="MACPF DOMAIN-CONTAINING PROTEIN CAD1"/>
    <property type="match status" value="1"/>
</dbReference>
<feature type="region of interest" description="Disordered" evidence="1">
    <location>
        <begin position="151"/>
        <end position="286"/>
    </location>
</feature>
<name>A0ABR0CKW3_9LAMI</name>
<feature type="compositionally biased region" description="Polar residues" evidence="1">
    <location>
        <begin position="250"/>
        <end position="264"/>
    </location>
</feature>
<evidence type="ECO:0000256" key="1">
    <source>
        <dbReference type="SAM" id="MobiDB-lite"/>
    </source>
</evidence>
<feature type="compositionally biased region" description="Basic and acidic residues" evidence="1">
    <location>
        <begin position="181"/>
        <end position="204"/>
    </location>
</feature>
<reference evidence="2 3" key="1">
    <citation type="journal article" date="2023" name="bioRxiv">
        <title>Genome report: Whole genome sequence and annotation of Penstemon davidsonii.</title>
        <authorList>
            <person name="Ostevik K.L."/>
            <person name="Alabady M."/>
            <person name="Zhang M."/>
            <person name="Rausher M.D."/>
        </authorList>
    </citation>
    <scope>NUCLEOTIDE SEQUENCE [LARGE SCALE GENOMIC DNA]</scope>
    <source>
        <strain evidence="2">DNT005</strain>
        <tissue evidence="2">Whole leaf</tissue>
    </source>
</reference>
<dbReference type="InterPro" id="IPR044663">
    <property type="entry name" value="CAD1/NSL1-like"/>
</dbReference>
<protein>
    <submittedName>
        <fullName evidence="2">Uncharacterized protein</fullName>
    </submittedName>
</protein>
<organism evidence="2 3">
    <name type="scientific">Penstemon davidsonii</name>
    <dbReference type="NCBI Taxonomy" id="160366"/>
    <lineage>
        <taxon>Eukaryota</taxon>
        <taxon>Viridiplantae</taxon>
        <taxon>Streptophyta</taxon>
        <taxon>Embryophyta</taxon>
        <taxon>Tracheophyta</taxon>
        <taxon>Spermatophyta</taxon>
        <taxon>Magnoliopsida</taxon>
        <taxon>eudicotyledons</taxon>
        <taxon>Gunneridae</taxon>
        <taxon>Pentapetalae</taxon>
        <taxon>asterids</taxon>
        <taxon>lamiids</taxon>
        <taxon>Lamiales</taxon>
        <taxon>Plantaginaceae</taxon>
        <taxon>Cheloneae</taxon>
        <taxon>Penstemon</taxon>
    </lineage>
</organism>
<feature type="region of interest" description="Disordered" evidence="1">
    <location>
        <begin position="347"/>
        <end position="378"/>
    </location>
</feature>
<gene>
    <name evidence="2" type="ORF">RD792_017024</name>
</gene>
<dbReference type="Proteomes" id="UP001291926">
    <property type="component" value="Unassembled WGS sequence"/>
</dbReference>
<feature type="compositionally biased region" description="Pro residues" evidence="1">
    <location>
        <begin position="355"/>
        <end position="364"/>
    </location>
</feature>
<proteinExistence type="predicted"/>